<reference evidence="2 3" key="1">
    <citation type="submission" date="2019-03" db="EMBL/GenBank/DDBJ databases">
        <title>First draft genome of Liparis tanakae, snailfish: a comprehensive survey of snailfish specific genes.</title>
        <authorList>
            <person name="Kim W."/>
            <person name="Song I."/>
            <person name="Jeong J.-H."/>
            <person name="Kim D."/>
            <person name="Kim S."/>
            <person name="Ryu S."/>
            <person name="Song J.Y."/>
            <person name="Lee S.K."/>
        </authorList>
    </citation>
    <scope>NUCLEOTIDE SEQUENCE [LARGE SCALE GENOMIC DNA]</scope>
    <source>
        <tissue evidence="2">Muscle</tissue>
    </source>
</reference>
<feature type="region of interest" description="Disordered" evidence="1">
    <location>
        <begin position="69"/>
        <end position="88"/>
    </location>
</feature>
<protein>
    <submittedName>
        <fullName evidence="2">Uncharacterized protein</fullName>
    </submittedName>
</protein>
<dbReference type="Proteomes" id="UP000314294">
    <property type="component" value="Unassembled WGS sequence"/>
</dbReference>
<comment type="caution">
    <text evidence="2">The sequence shown here is derived from an EMBL/GenBank/DDBJ whole genome shotgun (WGS) entry which is preliminary data.</text>
</comment>
<evidence type="ECO:0000256" key="1">
    <source>
        <dbReference type="SAM" id="MobiDB-lite"/>
    </source>
</evidence>
<evidence type="ECO:0000313" key="3">
    <source>
        <dbReference type="Proteomes" id="UP000314294"/>
    </source>
</evidence>
<name>A0A4Z2FRP4_9TELE</name>
<organism evidence="2 3">
    <name type="scientific">Liparis tanakae</name>
    <name type="common">Tanaka's snailfish</name>
    <dbReference type="NCBI Taxonomy" id="230148"/>
    <lineage>
        <taxon>Eukaryota</taxon>
        <taxon>Metazoa</taxon>
        <taxon>Chordata</taxon>
        <taxon>Craniata</taxon>
        <taxon>Vertebrata</taxon>
        <taxon>Euteleostomi</taxon>
        <taxon>Actinopterygii</taxon>
        <taxon>Neopterygii</taxon>
        <taxon>Teleostei</taxon>
        <taxon>Neoteleostei</taxon>
        <taxon>Acanthomorphata</taxon>
        <taxon>Eupercaria</taxon>
        <taxon>Perciformes</taxon>
        <taxon>Cottioidei</taxon>
        <taxon>Cottales</taxon>
        <taxon>Liparidae</taxon>
        <taxon>Liparis</taxon>
    </lineage>
</organism>
<gene>
    <name evidence="2" type="ORF">EYF80_045878</name>
</gene>
<evidence type="ECO:0000313" key="2">
    <source>
        <dbReference type="EMBL" id="TNN43916.1"/>
    </source>
</evidence>
<dbReference type="AlphaFoldDB" id="A0A4Z2FRP4"/>
<keyword evidence="3" id="KW-1185">Reference proteome</keyword>
<accession>A0A4Z2FRP4</accession>
<proteinExistence type="predicted"/>
<dbReference type="EMBL" id="SRLO01000937">
    <property type="protein sequence ID" value="TNN43916.1"/>
    <property type="molecule type" value="Genomic_DNA"/>
</dbReference>
<sequence>MDSLNKNDLPCVARLGLGKPAVDGSIQIPSEPQEGSEVRALGTAAHHRVFRRAETRQRRSTPLRNLAYFLGASPSSPPPQTFTSCRLC</sequence>